<dbReference type="GO" id="GO:1901170">
    <property type="term" value="P:naphthalene catabolic process"/>
    <property type="evidence" value="ECO:0007669"/>
    <property type="project" value="InterPro"/>
</dbReference>
<dbReference type="PIRSF" id="PIRSF006386">
    <property type="entry name" value="HCCAis_GSTk"/>
    <property type="match status" value="1"/>
</dbReference>
<protein>
    <recommendedName>
        <fullName evidence="1">2-hydroxychromene-2-carboxylate isomerase</fullName>
        <ecNumber evidence="1">5.99.1.4</ecNumber>
    </recommendedName>
</protein>
<dbReference type="GO" id="GO:0004364">
    <property type="term" value="F:glutathione transferase activity"/>
    <property type="evidence" value="ECO:0007669"/>
    <property type="project" value="TreeGrafter"/>
</dbReference>
<dbReference type="PANTHER" id="PTHR42943:SF13">
    <property type="entry name" value="GLUTATHIONE S-TRANSFERASE KAPPA-RELATED"/>
    <property type="match status" value="1"/>
</dbReference>
<sequence length="201" mass="22181">MAAAIDYYFTAQSPWTYLGHDRFVRMAREAGAQVRVRPADYGKVFPVSGGLPLPKRAPQRQAYRLVELRRFSQFLDIPLNVQPKHFPVAADDANRLIAAVEGADGADAAFKLCGAVFGAVWRQERDIASAQVLGELLAECGLPAARLEQSRDASVQQTYEANTQAAIDAGVFGAPSYVVHGEIFWGQDRLDFLERKLRSIN</sequence>
<evidence type="ECO:0000256" key="1">
    <source>
        <dbReference type="PIRNR" id="PIRNR006386"/>
    </source>
</evidence>
<dbReference type="Gene3D" id="3.40.30.10">
    <property type="entry name" value="Glutaredoxin"/>
    <property type="match status" value="1"/>
</dbReference>
<keyword evidence="1 4" id="KW-0413">Isomerase</keyword>
<evidence type="ECO:0000259" key="3">
    <source>
        <dbReference type="Pfam" id="PF01323"/>
    </source>
</evidence>
<dbReference type="InterPro" id="IPR051924">
    <property type="entry name" value="GST_Kappa/NadH"/>
</dbReference>
<proteinExistence type="inferred from homology"/>
<accession>A0A4Z0C7S1</accession>
<comment type="similarity">
    <text evidence="1">Belongs to the GST superfamily. NadH family.</text>
</comment>
<keyword evidence="5" id="KW-1185">Reference proteome</keyword>
<organism evidence="4 5">
    <name type="scientific">Ramlibacter henchirensis</name>
    <dbReference type="NCBI Taxonomy" id="204072"/>
    <lineage>
        <taxon>Bacteria</taxon>
        <taxon>Pseudomonadati</taxon>
        <taxon>Pseudomonadota</taxon>
        <taxon>Betaproteobacteria</taxon>
        <taxon>Burkholderiales</taxon>
        <taxon>Comamonadaceae</taxon>
        <taxon>Ramlibacter</taxon>
    </lineage>
</organism>
<feature type="domain" description="DSBA-like thioredoxin" evidence="3">
    <location>
        <begin position="5"/>
        <end position="197"/>
    </location>
</feature>
<feature type="active site" description="Nucleophile" evidence="2">
    <location>
        <position position="13"/>
    </location>
</feature>
<dbReference type="OrthoDB" id="8560325at2"/>
<dbReference type="PANTHER" id="PTHR42943">
    <property type="entry name" value="GLUTATHIONE S-TRANSFERASE KAPPA"/>
    <property type="match status" value="1"/>
</dbReference>
<dbReference type="GO" id="GO:0004602">
    <property type="term" value="F:glutathione peroxidase activity"/>
    <property type="evidence" value="ECO:0007669"/>
    <property type="project" value="TreeGrafter"/>
</dbReference>
<dbReference type="InterPro" id="IPR001853">
    <property type="entry name" value="DSBA-like_thioredoxin_dom"/>
</dbReference>
<reference evidence="4 5" key="1">
    <citation type="submission" date="2019-03" db="EMBL/GenBank/DDBJ databases">
        <title>Ramlibacter henchirensis DSM 14656, whole genome shotgun sequence.</title>
        <authorList>
            <person name="Zhang X."/>
            <person name="Feng G."/>
            <person name="Zhu H."/>
        </authorList>
    </citation>
    <scope>NUCLEOTIDE SEQUENCE [LARGE SCALE GENOMIC DNA]</scope>
    <source>
        <strain evidence="4 5">DSM 14656</strain>
    </source>
</reference>
<evidence type="ECO:0000313" key="4">
    <source>
        <dbReference type="EMBL" id="TFZ06952.1"/>
    </source>
</evidence>
<comment type="caution">
    <text evidence="4">The sequence shown here is derived from an EMBL/GenBank/DDBJ whole genome shotgun (WGS) entry which is preliminary data.</text>
</comment>
<dbReference type="GO" id="GO:0018845">
    <property type="term" value="F:2-hydroxychromene-2-carboxylate isomerase activity"/>
    <property type="evidence" value="ECO:0007669"/>
    <property type="project" value="UniProtKB-UniRule"/>
</dbReference>
<dbReference type="RefSeq" id="WP_135263034.1">
    <property type="nucleotide sequence ID" value="NZ_SMLM01000001.1"/>
</dbReference>
<dbReference type="GO" id="GO:0006749">
    <property type="term" value="P:glutathione metabolic process"/>
    <property type="evidence" value="ECO:0007669"/>
    <property type="project" value="TreeGrafter"/>
</dbReference>
<comment type="catalytic activity">
    <reaction evidence="1">
        <text>2-hydroxychromene-2-carboxylate = (3E)-4-(2-hydroxyphenyl)-2-oxobut-3-enoate</text>
        <dbReference type="Rhea" id="RHEA:27401"/>
        <dbReference type="ChEBI" id="CHEBI:59350"/>
        <dbReference type="ChEBI" id="CHEBI:59353"/>
        <dbReference type="EC" id="5.99.1.4"/>
    </reaction>
</comment>
<evidence type="ECO:0000256" key="2">
    <source>
        <dbReference type="PIRSR" id="PIRSR006386-1"/>
    </source>
</evidence>
<dbReference type="Proteomes" id="UP000298180">
    <property type="component" value="Unassembled WGS sequence"/>
</dbReference>
<gene>
    <name evidence="4" type="ORF">EZ313_10135</name>
</gene>
<dbReference type="EC" id="5.99.1.4" evidence="1"/>
<dbReference type="InterPro" id="IPR044087">
    <property type="entry name" value="NahD-like"/>
</dbReference>
<dbReference type="CDD" id="cd03022">
    <property type="entry name" value="DsbA_HCCA_Iso"/>
    <property type="match status" value="1"/>
</dbReference>
<dbReference type="SUPFAM" id="SSF52833">
    <property type="entry name" value="Thioredoxin-like"/>
    <property type="match status" value="1"/>
</dbReference>
<dbReference type="InterPro" id="IPR014440">
    <property type="entry name" value="HCCAis_GSTk"/>
</dbReference>
<evidence type="ECO:0000313" key="5">
    <source>
        <dbReference type="Proteomes" id="UP000298180"/>
    </source>
</evidence>
<dbReference type="EMBL" id="SMLM01000001">
    <property type="protein sequence ID" value="TFZ06952.1"/>
    <property type="molecule type" value="Genomic_DNA"/>
</dbReference>
<dbReference type="InterPro" id="IPR036249">
    <property type="entry name" value="Thioredoxin-like_sf"/>
</dbReference>
<dbReference type="Pfam" id="PF01323">
    <property type="entry name" value="DSBA"/>
    <property type="match status" value="1"/>
</dbReference>
<name>A0A4Z0C7S1_9BURK</name>
<dbReference type="AlphaFoldDB" id="A0A4Z0C7S1"/>